<evidence type="ECO:0000313" key="1">
    <source>
        <dbReference type="EMBL" id="EON75367.1"/>
    </source>
</evidence>
<dbReference type="OrthoDB" id="9808507at2"/>
<reference evidence="1 2" key="1">
    <citation type="submission" date="2013-02" db="EMBL/GenBank/DDBJ databases">
        <title>A novel strain isolated from Lonar lake, Maharashtra, India.</title>
        <authorList>
            <person name="Singh A."/>
        </authorList>
    </citation>
    <scope>NUCLEOTIDE SEQUENCE [LARGE SCALE GENOMIC DNA]</scope>
    <source>
        <strain evidence="1 2">AK24</strain>
    </source>
</reference>
<comment type="caution">
    <text evidence="1">The sequence shown here is derived from an EMBL/GenBank/DDBJ whole genome shotgun (WGS) entry which is preliminary data.</text>
</comment>
<evidence type="ECO:0008006" key="3">
    <source>
        <dbReference type="Google" id="ProtNLM"/>
    </source>
</evidence>
<dbReference type="Gene3D" id="2.40.160.60">
    <property type="entry name" value="Outer membrane protein transport protein (OMPP1/FadL/TodX)"/>
    <property type="match status" value="1"/>
</dbReference>
<dbReference type="Proteomes" id="UP000013909">
    <property type="component" value="Unassembled WGS sequence"/>
</dbReference>
<dbReference type="EMBL" id="AQHR01000107">
    <property type="protein sequence ID" value="EON75367.1"/>
    <property type="molecule type" value="Genomic_DNA"/>
</dbReference>
<dbReference type="AlphaFoldDB" id="R7ZMQ9"/>
<gene>
    <name evidence="1" type="ORF">ADIS_4071</name>
</gene>
<dbReference type="NCBIfam" id="NF033709">
    <property type="entry name" value="PorV_fam"/>
    <property type="match status" value="1"/>
</dbReference>
<sequence>MIIRGYFYVVLFAGVVFQSVGQGIAPKYSNEFLSIGVGARALGMGGAQASIVRDVTAAYWNPAGLIGVQHEQEFALMHAEYFAGIAKYDYGAFTTNIQEDNQVAISIIRFGVDDIPDTRFLYDANGALNYNNIQFFNAADYALVLSYARDISDHFKLGVNTKLIHRNVGKFANAWGFGLDVGGIYLHDSWRFGLMLRDVTTTFNAWFHNADMVRDIYNQTNNEVPINSIELTLPRAIFSVGKHLEINDLIDAVFAVDLDMTFDGKRNAVLATDLFSVDPRAGLEVNYKKTASLRLGAGNIQRVRDFDQSTYTSFQPSFGLGFLVNSKVQIDYALTDIGSVSETPFSHVFSVKVSLNPLKSNFRLNKGWDTVEEK</sequence>
<dbReference type="STRING" id="1232681.ADIS_4071"/>
<name>R7ZMQ9_9BACT</name>
<proteinExistence type="predicted"/>
<evidence type="ECO:0000313" key="2">
    <source>
        <dbReference type="Proteomes" id="UP000013909"/>
    </source>
</evidence>
<dbReference type="RefSeq" id="WP_010856198.1">
    <property type="nucleotide sequence ID" value="NZ_AQHR01000107.1"/>
</dbReference>
<protein>
    <recommendedName>
        <fullName evidence="3">PorV/PorQ family protein</fullName>
    </recommendedName>
</protein>
<keyword evidence="2" id="KW-1185">Reference proteome</keyword>
<organism evidence="1 2">
    <name type="scientific">Lunatimonas lonarensis</name>
    <dbReference type="NCBI Taxonomy" id="1232681"/>
    <lineage>
        <taxon>Bacteria</taxon>
        <taxon>Pseudomonadati</taxon>
        <taxon>Bacteroidota</taxon>
        <taxon>Cytophagia</taxon>
        <taxon>Cytophagales</taxon>
        <taxon>Cyclobacteriaceae</taxon>
    </lineage>
</organism>
<dbReference type="PATRIC" id="fig|1288963.3.peg.4065"/>
<accession>R7ZMQ9</accession>